<evidence type="ECO:0000313" key="1">
    <source>
        <dbReference type="EMBL" id="RAK91686.1"/>
    </source>
</evidence>
<gene>
    <name evidence="1" type="ORF">BO79DRAFT_279917</name>
</gene>
<organism evidence="1 2">
    <name type="scientific">Aspergillus costaricaensis CBS 115574</name>
    <dbReference type="NCBI Taxonomy" id="1448317"/>
    <lineage>
        <taxon>Eukaryota</taxon>
        <taxon>Fungi</taxon>
        <taxon>Dikarya</taxon>
        <taxon>Ascomycota</taxon>
        <taxon>Pezizomycotina</taxon>
        <taxon>Eurotiomycetes</taxon>
        <taxon>Eurotiomycetidae</taxon>
        <taxon>Eurotiales</taxon>
        <taxon>Aspergillaceae</taxon>
        <taxon>Aspergillus</taxon>
        <taxon>Aspergillus subgen. Circumdati</taxon>
    </lineage>
</organism>
<name>A0ACD1IM20_9EURO</name>
<reference evidence="1" key="1">
    <citation type="submission" date="2018-02" db="EMBL/GenBank/DDBJ databases">
        <title>The genomes of Aspergillus section Nigri reveals drivers in fungal speciation.</title>
        <authorList>
            <consortium name="DOE Joint Genome Institute"/>
            <person name="Vesth T.C."/>
            <person name="Nybo J."/>
            <person name="Theobald S."/>
            <person name="Brandl J."/>
            <person name="Frisvad J.C."/>
            <person name="Nielsen K.F."/>
            <person name="Lyhne E.K."/>
            <person name="Kogle M.E."/>
            <person name="Kuo A."/>
            <person name="Riley R."/>
            <person name="Clum A."/>
            <person name="Nolan M."/>
            <person name="Lipzen A."/>
            <person name="Salamov A."/>
            <person name="Henrissat B."/>
            <person name="Wiebenga A."/>
            <person name="De vries R.P."/>
            <person name="Grigoriev I.V."/>
            <person name="Mortensen U.H."/>
            <person name="Andersen M.R."/>
            <person name="Baker S.E."/>
        </authorList>
    </citation>
    <scope>NUCLEOTIDE SEQUENCE</scope>
    <source>
        <strain evidence="1">CBS 115574</strain>
    </source>
</reference>
<dbReference type="EMBL" id="KZ824541">
    <property type="protein sequence ID" value="RAK91686.1"/>
    <property type="molecule type" value="Genomic_DNA"/>
</dbReference>
<proteinExistence type="predicted"/>
<keyword evidence="2" id="KW-1185">Reference proteome</keyword>
<accession>A0ACD1IM20</accession>
<sequence>MVPAHLHSTSGLCPILLGEPFERLSIFRVEDCVLKHFFRALERYRQAKSNKSYDPDEPRTPALKPTTINYLPKVSPPPFDTGDQSPKGGLPKHDAEAQFPSSSRKLPEFQKPDSIEGNSVLIRHLEPNRPDIAWFETEHPLHRSTPADDPYPVLPKILFAPEKSSVETKEPVDVARKALNLISPSEPKEGGPSVGPKDPPIAYKEPRRPSIPVEEPALKEEQQQHTPPNIPHISHLFQDGKLPDPEARLSKLLIAPSEPTAQLPALHPSATASSVNHNLPSLSTALAGVTDVPPPAGAGRLNGSSFGPLPPVSSSSPPVSRTDPVWEHQRLGQIPPPPSQVPPSPYSHLSPASSKDMSAMSSPASQQAYWRPPIKADITYLTSTYETAPQTAKSPATSYPTPTDQTPASTCDRSYNPPTHSNGAVSTGTYKCRHPGCTAAPFQTQYLLKPTAQIPSTGQSATLTSHETDTSGSTMSTRAEMIRLSGRSYRKGQRVVRVDDAVGTTYRESTTHIGLITIFIIGSAICSKSAGYHYTILH</sequence>
<evidence type="ECO:0000313" key="2">
    <source>
        <dbReference type="Proteomes" id="UP000249748"/>
    </source>
</evidence>
<dbReference type="Proteomes" id="UP000249748">
    <property type="component" value="Unassembled WGS sequence"/>
</dbReference>
<protein>
    <submittedName>
        <fullName evidence="1">Uncharacterized protein</fullName>
    </submittedName>
</protein>